<comment type="caution">
    <text evidence="9">The sequence shown here is derived from an EMBL/GenBank/DDBJ whole genome shotgun (WGS) entry which is preliminary data.</text>
</comment>
<keyword evidence="5 9" id="KW-0269">Exonuclease</keyword>
<dbReference type="GO" id="GO:0006281">
    <property type="term" value="P:DNA repair"/>
    <property type="evidence" value="ECO:0007669"/>
    <property type="project" value="InterPro"/>
</dbReference>
<reference evidence="9" key="2">
    <citation type="submission" date="2020-09" db="EMBL/GenBank/DDBJ databases">
        <authorList>
            <person name="Sun Q."/>
            <person name="Zhou Y."/>
        </authorList>
    </citation>
    <scope>NUCLEOTIDE SEQUENCE</scope>
    <source>
        <strain evidence="9">CGMCC 1.12195</strain>
    </source>
</reference>
<keyword evidence="3" id="KW-0540">Nuclease</keyword>
<dbReference type="InterPro" id="IPR001667">
    <property type="entry name" value="DDH_dom"/>
</dbReference>
<dbReference type="PANTHER" id="PTHR30255:SF2">
    <property type="entry name" value="SINGLE-STRANDED-DNA-SPECIFIC EXONUCLEASE RECJ"/>
    <property type="match status" value="1"/>
</dbReference>
<evidence type="ECO:0000256" key="1">
    <source>
        <dbReference type="ARBA" id="ARBA00005915"/>
    </source>
</evidence>
<evidence type="ECO:0000313" key="10">
    <source>
        <dbReference type="Proteomes" id="UP000660862"/>
    </source>
</evidence>
<evidence type="ECO:0000259" key="8">
    <source>
        <dbReference type="Pfam" id="PF17768"/>
    </source>
</evidence>
<dbReference type="AlphaFoldDB" id="A0A917M259"/>
<evidence type="ECO:0000313" key="9">
    <source>
        <dbReference type="EMBL" id="GGG74408.1"/>
    </source>
</evidence>
<evidence type="ECO:0000259" key="7">
    <source>
        <dbReference type="Pfam" id="PF02272"/>
    </source>
</evidence>
<dbReference type="GO" id="GO:0008409">
    <property type="term" value="F:5'-3' exonuclease activity"/>
    <property type="evidence" value="ECO:0007669"/>
    <property type="project" value="InterPro"/>
</dbReference>
<name>A0A917M259_9SPHI</name>
<dbReference type="Gene3D" id="3.10.310.30">
    <property type="match status" value="1"/>
</dbReference>
<evidence type="ECO:0000256" key="4">
    <source>
        <dbReference type="ARBA" id="ARBA00022801"/>
    </source>
</evidence>
<evidence type="ECO:0000259" key="6">
    <source>
        <dbReference type="Pfam" id="PF01368"/>
    </source>
</evidence>
<gene>
    <name evidence="9" type="ORF">GCM10007415_02360</name>
</gene>
<dbReference type="InterPro" id="IPR041122">
    <property type="entry name" value="RecJ_OB"/>
</dbReference>
<comment type="similarity">
    <text evidence="1">Belongs to the RecJ family.</text>
</comment>
<dbReference type="Pfam" id="PF01368">
    <property type="entry name" value="DHH"/>
    <property type="match status" value="1"/>
</dbReference>
<dbReference type="EMBL" id="BMER01000001">
    <property type="protein sequence ID" value="GGG74408.1"/>
    <property type="molecule type" value="Genomic_DNA"/>
</dbReference>
<dbReference type="Gene3D" id="3.90.1640.30">
    <property type="match status" value="1"/>
</dbReference>
<dbReference type="Proteomes" id="UP000660862">
    <property type="component" value="Unassembled WGS sequence"/>
</dbReference>
<dbReference type="InterPro" id="IPR004610">
    <property type="entry name" value="RecJ"/>
</dbReference>
<dbReference type="GO" id="GO:0006310">
    <property type="term" value="P:DNA recombination"/>
    <property type="evidence" value="ECO:0007669"/>
    <property type="project" value="InterPro"/>
</dbReference>
<feature type="domain" description="DDH" evidence="6">
    <location>
        <begin position="87"/>
        <end position="237"/>
    </location>
</feature>
<reference evidence="9" key="1">
    <citation type="journal article" date="2014" name="Int. J. Syst. Evol. Microbiol.">
        <title>Complete genome sequence of Corynebacterium casei LMG S-19264T (=DSM 44701T), isolated from a smear-ripened cheese.</title>
        <authorList>
            <consortium name="US DOE Joint Genome Institute (JGI-PGF)"/>
            <person name="Walter F."/>
            <person name="Albersmeier A."/>
            <person name="Kalinowski J."/>
            <person name="Ruckert C."/>
        </authorList>
    </citation>
    <scope>NUCLEOTIDE SEQUENCE</scope>
    <source>
        <strain evidence="9">CGMCC 1.12195</strain>
    </source>
</reference>
<accession>A0A917M259</accession>
<proteinExistence type="inferred from homology"/>
<dbReference type="GO" id="GO:0003676">
    <property type="term" value="F:nucleic acid binding"/>
    <property type="evidence" value="ECO:0007669"/>
    <property type="project" value="InterPro"/>
</dbReference>
<keyword evidence="10" id="KW-1185">Reference proteome</keyword>
<keyword evidence="4" id="KW-0378">Hydrolase</keyword>
<dbReference type="NCBIfam" id="TIGR00644">
    <property type="entry name" value="recJ"/>
    <property type="match status" value="1"/>
</dbReference>
<evidence type="ECO:0000256" key="5">
    <source>
        <dbReference type="ARBA" id="ARBA00022839"/>
    </source>
</evidence>
<dbReference type="InterPro" id="IPR003156">
    <property type="entry name" value="DHHA1_dom"/>
</dbReference>
<dbReference type="Pfam" id="PF02272">
    <property type="entry name" value="DHHA1"/>
    <property type="match status" value="1"/>
</dbReference>
<organism evidence="9 10">
    <name type="scientific">Parapedobacter pyrenivorans</name>
    <dbReference type="NCBI Taxonomy" id="1305674"/>
    <lineage>
        <taxon>Bacteria</taxon>
        <taxon>Pseudomonadati</taxon>
        <taxon>Bacteroidota</taxon>
        <taxon>Sphingobacteriia</taxon>
        <taxon>Sphingobacteriales</taxon>
        <taxon>Sphingobacteriaceae</taxon>
        <taxon>Parapedobacter</taxon>
    </lineage>
</organism>
<dbReference type="InterPro" id="IPR051673">
    <property type="entry name" value="SSDNA_exonuclease_RecJ"/>
</dbReference>
<evidence type="ECO:0000256" key="3">
    <source>
        <dbReference type="ARBA" id="ARBA00022722"/>
    </source>
</evidence>
<dbReference type="Pfam" id="PF17768">
    <property type="entry name" value="RecJ_OB"/>
    <property type="match status" value="1"/>
</dbReference>
<dbReference type="PANTHER" id="PTHR30255">
    <property type="entry name" value="SINGLE-STRANDED-DNA-SPECIFIC EXONUCLEASE RECJ"/>
    <property type="match status" value="1"/>
</dbReference>
<dbReference type="SUPFAM" id="SSF64182">
    <property type="entry name" value="DHH phosphoesterases"/>
    <property type="match status" value="1"/>
</dbReference>
<evidence type="ECO:0000256" key="2">
    <source>
        <dbReference type="ARBA" id="ARBA00019841"/>
    </source>
</evidence>
<feature type="domain" description="DHHA1" evidence="7">
    <location>
        <begin position="359"/>
        <end position="450"/>
    </location>
</feature>
<feature type="domain" description="RecJ OB" evidence="8">
    <location>
        <begin position="464"/>
        <end position="570"/>
    </location>
</feature>
<protein>
    <recommendedName>
        <fullName evidence="2">Single-stranded-DNA-specific exonuclease RecJ</fullName>
    </recommendedName>
</protein>
<dbReference type="InterPro" id="IPR038763">
    <property type="entry name" value="DHH_sf"/>
</dbReference>
<sequence length="573" mass="64104">MALLRKHMQKRWAIASCRNEAVTQKLSDELGVDRVLAELLVSRGVGTFEDARRFFRPDLSSLHDPFLMRDMDKAILRIEQAIGNKEKVLIYGDYDVDGTTAVAVVYSFFRQFHSGLEFYLPDRYAEGYGISGQGIDYAAENGFTLIIALDCGIKAVDKVTYARERGVDFIIGDHHLPGDRLPDAVAVLDPKRSDCPYPYKELPGCGIGFKIIQAFIQKNSMDINTCYQYLDLVAVGIASDIVPITGENRVLAHYGLQKLNTNPCCGLQSLIDLSTHRSGHFTVNDIIFQIGPRINAAGRIDHAKDAVKLLVSKSLQEAAVYSTSIDVQNTQRKDFDLRITEEALAIIDGDEALKRQKTTVVFQPDWHKGVIGIVATRLTEKYYRPTVVLTQTNGHVSGSARSVVGFDLYEALSACSDLLDQFGGHKYAAGLTMKPENVESFRRRFEHVVAASILPDMLQREMHIDAVLELSEINAKFFRILRQFEPFGPQNEAPLFMSKKVQVYGMAMVVGGSHLKMTVMQEGTSSFDCIGFGLADYVDAINAGREFDLCYTIEENVWRDKRSLQLNVKDIRI</sequence>